<comment type="similarity">
    <text evidence="2 8">Belongs to the Casparian strip membrane proteins (CASP) family.</text>
</comment>
<accession>A0A921R074</accession>
<feature type="compositionally biased region" description="Low complexity" evidence="9">
    <location>
        <begin position="190"/>
        <end position="205"/>
    </location>
</feature>
<reference evidence="11" key="1">
    <citation type="journal article" date="2019" name="BMC Genomics">
        <title>A new reference genome for Sorghum bicolor reveals high levels of sequence similarity between sweet and grain genotypes: implications for the genetics of sugar metabolism.</title>
        <authorList>
            <person name="Cooper E.A."/>
            <person name="Brenton Z.W."/>
            <person name="Flinn B.S."/>
            <person name="Jenkins J."/>
            <person name="Shu S."/>
            <person name="Flowers D."/>
            <person name="Luo F."/>
            <person name="Wang Y."/>
            <person name="Xia P."/>
            <person name="Barry K."/>
            <person name="Daum C."/>
            <person name="Lipzen A."/>
            <person name="Yoshinaga Y."/>
            <person name="Schmutz J."/>
            <person name="Saski C."/>
            <person name="Vermerris W."/>
            <person name="Kresovich S."/>
        </authorList>
    </citation>
    <scope>NUCLEOTIDE SEQUENCE</scope>
</reference>
<keyword evidence="4 8" id="KW-1003">Cell membrane</keyword>
<evidence type="ECO:0000256" key="5">
    <source>
        <dbReference type="ARBA" id="ARBA00022692"/>
    </source>
</evidence>
<feature type="transmembrane region" description="Helical" evidence="8">
    <location>
        <begin position="299"/>
        <end position="320"/>
    </location>
</feature>
<comment type="subunit">
    <text evidence="3 8">Homodimer and heterodimers.</text>
</comment>
<comment type="subcellular location">
    <subcellularLocation>
        <location evidence="1 8">Cell membrane</location>
        <topology evidence="1 8">Multi-pass membrane protein</topology>
    </subcellularLocation>
</comment>
<evidence type="ECO:0000256" key="9">
    <source>
        <dbReference type="SAM" id="MobiDB-lite"/>
    </source>
</evidence>
<feature type="compositionally biased region" description="Low complexity" evidence="9">
    <location>
        <begin position="105"/>
        <end position="126"/>
    </location>
</feature>
<feature type="compositionally biased region" description="Polar residues" evidence="9">
    <location>
        <begin position="25"/>
        <end position="34"/>
    </location>
</feature>
<feature type="domain" description="Casparian strip membrane protein" evidence="10">
    <location>
        <begin position="293"/>
        <end position="426"/>
    </location>
</feature>
<evidence type="ECO:0000256" key="1">
    <source>
        <dbReference type="ARBA" id="ARBA00004651"/>
    </source>
</evidence>
<proteinExistence type="inferred from homology"/>
<organism evidence="11 12">
    <name type="scientific">Sorghum bicolor</name>
    <name type="common">Sorghum</name>
    <name type="synonym">Sorghum vulgare</name>
    <dbReference type="NCBI Taxonomy" id="4558"/>
    <lineage>
        <taxon>Eukaryota</taxon>
        <taxon>Viridiplantae</taxon>
        <taxon>Streptophyta</taxon>
        <taxon>Embryophyta</taxon>
        <taxon>Tracheophyta</taxon>
        <taxon>Spermatophyta</taxon>
        <taxon>Magnoliopsida</taxon>
        <taxon>Liliopsida</taxon>
        <taxon>Poales</taxon>
        <taxon>Poaceae</taxon>
        <taxon>PACMAD clade</taxon>
        <taxon>Panicoideae</taxon>
        <taxon>Andropogonodae</taxon>
        <taxon>Andropogoneae</taxon>
        <taxon>Sorghinae</taxon>
        <taxon>Sorghum</taxon>
    </lineage>
</organism>
<evidence type="ECO:0000256" key="2">
    <source>
        <dbReference type="ARBA" id="ARBA00007651"/>
    </source>
</evidence>
<dbReference type="Proteomes" id="UP000807115">
    <property type="component" value="Chromosome 4"/>
</dbReference>
<evidence type="ECO:0000256" key="3">
    <source>
        <dbReference type="ARBA" id="ARBA00011489"/>
    </source>
</evidence>
<evidence type="ECO:0000256" key="4">
    <source>
        <dbReference type="ARBA" id="ARBA00022475"/>
    </source>
</evidence>
<feature type="region of interest" description="Disordered" evidence="9">
    <location>
        <begin position="1"/>
        <end position="39"/>
    </location>
</feature>
<dbReference type="Pfam" id="PF04535">
    <property type="entry name" value="CASP_dom"/>
    <property type="match status" value="1"/>
</dbReference>
<dbReference type="GO" id="GO:0005886">
    <property type="term" value="C:plasma membrane"/>
    <property type="evidence" value="ECO:0007669"/>
    <property type="project" value="UniProtKB-SubCell"/>
</dbReference>
<evidence type="ECO:0000313" key="11">
    <source>
        <dbReference type="EMBL" id="KAG0531599.1"/>
    </source>
</evidence>
<keyword evidence="5 8" id="KW-0812">Transmembrane</keyword>
<dbReference type="EMBL" id="CM027683">
    <property type="protein sequence ID" value="KAG0531599.1"/>
    <property type="molecule type" value="Genomic_DNA"/>
</dbReference>
<feature type="compositionally biased region" description="Basic and acidic residues" evidence="9">
    <location>
        <begin position="1"/>
        <end position="17"/>
    </location>
</feature>
<evidence type="ECO:0000313" key="12">
    <source>
        <dbReference type="Proteomes" id="UP000807115"/>
    </source>
</evidence>
<name>A0A921R074_SORBI</name>
<reference evidence="11" key="2">
    <citation type="submission" date="2020-10" db="EMBL/GenBank/DDBJ databases">
        <authorList>
            <person name="Cooper E.A."/>
            <person name="Brenton Z.W."/>
            <person name="Flinn B.S."/>
            <person name="Jenkins J."/>
            <person name="Shu S."/>
            <person name="Flowers D."/>
            <person name="Luo F."/>
            <person name="Wang Y."/>
            <person name="Xia P."/>
            <person name="Barry K."/>
            <person name="Daum C."/>
            <person name="Lipzen A."/>
            <person name="Yoshinaga Y."/>
            <person name="Schmutz J."/>
            <person name="Saski C."/>
            <person name="Vermerris W."/>
            <person name="Kresovich S."/>
        </authorList>
    </citation>
    <scope>NUCLEOTIDE SEQUENCE</scope>
</reference>
<evidence type="ECO:0000256" key="8">
    <source>
        <dbReference type="RuleBase" id="RU361233"/>
    </source>
</evidence>
<evidence type="ECO:0000259" key="10">
    <source>
        <dbReference type="Pfam" id="PF04535"/>
    </source>
</evidence>
<keyword evidence="6 8" id="KW-1133">Transmembrane helix</keyword>
<dbReference type="AlphaFoldDB" id="A0A921R074"/>
<protein>
    <recommendedName>
        <fullName evidence="8">CASP-like protein</fullName>
    </recommendedName>
</protein>
<evidence type="ECO:0000256" key="6">
    <source>
        <dbReference type="ARBA" id="ARBA00022989"/>
    </source>
</evidence>
<comment type="caution">
    <text evidence="11">The sequence shown here is derived from an EMBL/GenBank/DDBJ whole genome shotgun (WGS) entry which is preliminary data.</text>
</comment>
<dbReference type="PANTHER" id="PTHR33573">
    <property type="entry name" value="CASP-LIKE PROTEIN 4A4"/>
    <property type="match status" value="1"/>
</dbReference>
<feature type="compositionally biased region" description="Pro residues" evidence="9">
    <location>
        <begin position="211"/>
        <end position="231"/>
    </location>
</feature>
<feature type="region of interest" description="Disordered" evidence="9">
    <location>
        <begin position="71"/>
        <end position="134"/>
    </location>
</feature>
<dbReference type="PANTHER" id="PTHR33573:SF53">
    <property type="entry name" value="CASP-LIKE PROTEIN 4A2"/>
    <property type="match status" value="1"/>
</dbReference>
<feature type="transmembrane region" description="Helical" evidence="8">
    <location>
        <begin position="418"/>
        <end position="440"/>
    </location>
</feature>
<feature type="transmembrane region" description="Helical" evidence="8">
    <location>
        <begin position="340"/>
        <end position="361"/>
    </location>
</feature>
<comment type="caution">
    <text evidence="8">Lacks conserved residue(s) required for the propagation of feature annotation.</text>
</comment>
<evidence type="ECO:0000256" key="7">
    <source>
        <dbReference type="ARBA" id="ARBA00023136"/>
    </source>
</evidence>
<dbReference type="InterPro" id="IPR006702">
    <property type="entry name" value="CASP_dom"/>
</dbReference>
<gene>
    <name evidence="11" type="ORF">BDA96_04G036300</name>
</gene>
<feature type="region of interest" description="Disordered" evidence="9">
    <location>
        <begin position="164"/>
        <end position="272"/>
    </location>
</feature>
<feature type="compositionally biased region" description="Low complexity" evidence="9">
    <location>
        <begin position="236"/>
        <end position="264"/>
    </location>
</feature>
<sequence length="444" mass="47807">MGLRDSLKEREDRRSSEEEGDARQSWMTRESTTGWRKESTAALGTPVADWQCVLLLQFGALQQKLLKAFPRAGPRPTTTLVPARPERARKKPHSQPPPSTHMALQAQATASPSPSPSPTRGRTGSGEWPDDAEKLPIAATASPARSSDAVELVVVASTRHAAAAKYVPRRSTSHTADPNPGRGGGGGSAGWYSWNGGRTRTAAPPRHARADPPPAPPRRQQPVEAPPPPPRPRLRPPGSASSGSPFPSRPGSGSGSSFRYRPGSCSGSGSKGLFRSADQVVPNILSRKRRAAAMQRTALLARGAAAGLCLAALAVLAADTRKGWARDSYSNYTQFRYSEAVNVIGFIYSVFQFVALVELMRRNKHLIPHPKRDLFDFTMDQVLTYLLISSSSSATARVSDLIDNWGSDPFPSMANGSIAISFLAFAVFAICSLISAYNLFRRDV</sequence>
<keyword evidence="7 8" id="KW-0472">Membrane</keyword>